<evidence type="ECO:0000313" key="3">
    <source>
        <dbReference type="EMBL" id="CAK9021405.1"/>
    </source>
</evidence>
<feature type="domain" description="AtuA-like ferredoxin-fold" evidence="2">
    <location>
        <begin position="486"/>
        <end position="574"/>
    </location>
</feature>
<gene>
    <name evidence="3" type="ORF">CCMP2556_LOCUS14436</name>
</gene>
<dbReference type="PANTHER" id="PTHR47708:SF2">
    <property type="entry name" value="SI:CH73-132F6.5"/>
    <property type="match status" value="1"/>
</dbReference>
<evidence type="ECO:0000259" key="1">
    <source>
        <dbReference type="Pfam" id="PF07287"/>
    </source>
</evidence>
<accession>A0ABP0K3P7</accession>
<dbReference type="EMBL" id="CAXAMN010007402">
    <property type="protein sequence ID" value="CAK9021405.1"/>
    <property type="molecule type" value="Genomic_DNA"/>
</dbReference>
<comment type="caution">
    <text evidence="3">The sequence shown here is derived from an EMBL/GenBank/DDBJ whole genome shotgun (WGS) entry which is preliminary data.</text>
</comment>
<sequence length="595" mass="64076">MRDKVKIGGFSAMWGDADWIPGQLIEKGDVHYLMGDYLAETTMAIMARQRAKDPKAGFARDFLFVIGKHAHALKKKGIKVVCNAGGMNPLGCRDMLQMACAKVNQPLKIGCVLGDEVTSRIPEFRERGLCEMFTGEKIPEKDCPSANAYFGALPIAAALAEGCDVVVTGRVVDSALALGILMHEFGWRPDDYDRLCMGTLAGHLIECSAQCTGGLFTDYQEVKWENMGYPVVEVSPDGTFLVSKPPGTDGMVSFGSVAEQLLYEIGDPGAYLVPDVACDFTQVKIEEVGKDLVKVSGGRGLPPTNSYKVCCTIPDGFASVIPLLIAGHDAAAKARRTFETVLARTRRKLKGLKLEDFLETRFEALGAGHFDPNAREEDATEVVGKIGLKHNDKKAIALFLRELPSSGVSMAQGTTGFGATGFGGKISDVLRVFSLTVPKTEVDCEVCVDEKRFMVPVPTEGGFPGSASRSVEAVPAQMPAGPMVAVPLRFLAWARSGDKGNMANVGLIARKPEYLPILRHQVTTERVKAYFSRRVEGDCQRFDLPGIGAMNFVMEAALGGGGMCSLHSDPLAKKVDVPAAWKLHEQGPVGPLARL</sequence>
<dbReference type="PANTHER" id="PTHR47708">
    <property type="match status" value="1"/>
</dbReference>
<dbReference type="Proteomes" id="UP001642484">
    <property type="component" value="Unassembled WGS sequence"/>
</dbReference>
<name>A0ABP0K3P7_9DINO</name>
<dbReference type="InterPro" id="IPR056362">
    <property type="entry name" value="AtuA-like_ferredoxin_dom"/>
</dbReference>
<protein>
    <recommendedName>
        <fullName evidence="5">Terpene utilization protein AtuA</fullName>
    </recommendedName>
</protein>
<dbReference type="Pfam" id="PF07287">
    <property type="entry name" value="AtuA"/>
    <property type="match status" value="1"/>
</dbReference>
<feature type="domain" description="Acyclic terpene utilisation N-terminal" evidence="1">
    <location>
        <begin position="5"/>
        <end position="446"/>
    </location>
</feature>
<keyword evidence="4" id="KW-1185">Reference proteome</keyword>
<proteinExistence type="predicted"/>
<reference evidence="3 4" key="1">
    <citation type="submission" date="2024-02" db="EMBL/GenBank/DDBJ databases">
        <authorList>
            <person name="Chen Y."/>
            <person name="Shah S."/>
            <person name="Dougan E. K."/>
            <person name="Thang M."/>
            <person name="Chan C."/>
        </authorList>
    </citation>
    <scope>NUCLEOTIDE SEQUENCE [LARGE SCALE GENOMIC DNA]</scope>
</reference>
<evidence type="ECO:0000259" key="2">
    <source>
        <dbReference type="Pfam" id="PF23544"/>
    </source>
</evidence>
<evidence type="ECO:0008006" key="5">
    <source>
        <dbReference type="Google" id="ProtNLM"/>
    </source>
</evidence>
<evidence type="ECO:0000313" key="4">
    <source>
        <dbReference type="Proteomes" id="UP001642484"/>
    </source>
</evidence>
<dbReference type="InterPro" id="IPR010839">
    <property type="entry name" value="AtuA_N"/>
</dbReference>
<organism evidence="3 4">
    <name type="scientific">Durusdinium trenchii</name>
    <dbReference type="NCBI Taxonomy" id="1381693"/>
    <lineage>
        <taxon>Eukaryota</taxon>
        <taxon>Sar</taxon>
        <taxon>Alveolata</taxon>
        <taxon>Dinophyceae</taxon>
        <taxon>Suessiales</taxon>
        <taxon>Symbiodiniaceae</taxon>
        <taxon>Durusdinium</taxon>
    </lineage>
</organism>
<dbReference type="Pfam" id="PF23544">
    <property type="entry name" value="AtuA_ferredoxin"/>
    <property type="match status" value="1"/>
</dbReference>